<keyword evidence="4" id="KW-0808">Transferase</keyword>
<evidence type="ECO:0000256" key="1">
    <source>
        <dbReference type="ARBA" id="ARBA00000085"/>
    </source>
</evidence>
<dbReference type="SMART" id="SM00388">
    <property type="entry name" value="HisKA"/>
    <property type="match status" value="1"/>
</dbReference>
<evidence type="ECO:0000256" key="4">
    <source>
        <dbReference type="ARBA" id="ARBA00022679"/>
    </source>
</evidence>
<keyword evidence="6" id="KW-1133">Transmembrane helix</keyword>
<dbReference type="Gene3D" id="3.30.565.10">
    <property type="entry name" value="Histidine kinase-like ATPase, C-terminal domain"/>
    <property type="match status" value="1"/>
</dbReference>
<gene>
    <name evidence="8" type="ORF">ACFQ4C_19405</name>
</gene>
<dbReference type="Pfam" id="PF00512">
    <property type="entry name" value="HisKA"/>
    <property type="match status" value="1"/>
</dbReference>
<dbReference type="GO" id="GO:0016301">
    <property type="term" value="F:kinase activity"/>
    <property type="evidence" value="ECO:0007669"/>
    <property type="project" value="UniProtKB-KW"/>
</dbReference>
<keyword evidence="5 8" id="KW-0418">Kinase</keyword>
<feature type="transmembrane region" description="Helical" evidence="6">
    <location>
        <begin position="51"/>
        <end position="68"/>
    </location>
</feature>
<keyword evidence="3" id="KW-0597">Phosphoprotein</keyword>
<dbReference type="InterPro" id="IPR036890">
    <property type="entry name" value="HATPase_C_sf"/>
</dbReference>
<feature type="transmembrane region" description="Helical" evidence="6">
    <location>
        <begin position="164"/>
        <end position="185"/>
    </location>
</feature>
<dbReference type="CDD" id="cd00075">
    <property type="entry name" value="HATPase"/>
    <property type="match status" value="1"/>
</dbReference>
<evidence type="ECO:0000256" key="6">
    <source>
        <dbReference type="SAM" id="Phobius"/>
    </source>
</evidence>
<feature type="transmembrane region" description="Helical" evidence="6">
    <location>
        <begin position="125"/>
        <end position="144"/>
    </location>
</feature>
<dbReference type="SUPFAM" id="SSF55874">
    <property type="entry name" value="ATPase domain of HSP90 chaperone/DNA topoisomerase II/histidine kinase"/>
    <property type="match status" value="1"/>
</dbReference>
<feature type="transmembrane region" description="Helical" evidence="6">
    <location>
        <begin position="75"/>
        <end position="95"/>
    </location>
</feature>
<dbReference type="CDD" id="cd00082">
    <property type="entry name" value="HisKA"/>
    <property type="match status" value="1"/>
</dbReference>
<evidence type="ECO:0000256" key="2">
    <source>
        <dbReference type="ARBA" id="ARBA00012438"/>
    </source>
</evidence>
<evidence type="ECO:0000259" key="7">
    <source>
        <dbReference type="PROSITE" id="PS50109"/>
    </source>
</evidence>
<organism evidence="8 9">
    <name type="scientific">Larkinella insperata</name>
    <dbReference type="NCBI Taxonomy" id="332158"/>
    <lineage>
        <taxon>Bacteria</taxon>
        <taxon>Pseudomonadati</taxon>
        <taxon>Bacteroidota</taxon>
        <taxon>Cytophagia</taxon>
        <taxon>Cytophagales</taxon>
        <taxon>Spirosomataceae</taxon>
        <taxon>Larkinella</taxon>
    </lineage>
</organism>
<dbReference type="PRINTS" id="PR00344">
    <property type="entry name" value="BCTRLSENSOR"/>
</dbReference>
<feature type="domain" description="Histidine kinase" evidence="7">
    <location>
        <begin position="212"/>
        <end position="427"/>
    </location>
</feature>
<dbReference type="EC" id="2.7.13.3" evidence="2"/>
<dbReference type="InterPro" id="IPR003661">
    <property type="entry name" value="HisK_dim/P_dom"/>
</dbReference>
<dbReference type="PANTHER" id="PTHR43047">
    <property type="entry name" value="TWO-COMPONENT HISTIDINE PROTEIN KINASE"/>
    <property type="match status" value="1"/>
</dbReference>
<keyword evidence="6" id="KW-0812">Transmembrane</keyword>
<reference evidence="9" key="1">
    <citation type="journal article" date="2019" name="Int. J. Syst. Evol. Microbiol.">
        <title>The Global Catalogue of Microorganisms (GCM) 10K type strain sequencing project: providing services to taxonomists for standard genome sequencing and annotation.</title>
        <authorList>
            <consortium name="The Broad Institute Genomics Platform"/>
            <consortium name="The Broad Institute Genome Sequencing Center for Infectious Disease"/>
            <person name="Wu L."/>
            <person name="Ma J."/>
        </authorList>
    </citation>
    <scope>NUCLEOTIDE SEQUENCE [LARGE SCALE GENOMIC DNA]</scope>
    <source>
        <strain evidence="9">CCUG 55608</strain>
    </source>
</reference>
<dbReference type="Pfam" id="PF02518">
    <property type="entry name" value="HATPase_c"/>
    <property type="match status" value="1"/>
</dbReference>
<feature type="transmembrane region" description="Helical" evidence="6">
    <location>
        <begin position="101"/>
        <end position="118"/>
    </location>
</feature>
<name>A0ABW3Q9D1_9BACT</name>
<evidence type="ECO:0000256" key="3">
    <source>
        <dbReference type="ARBA" id="ARBA00022553"/>
    </source>
</evidence>
<dbReference type="InterPro" id="IPR005467">
    <property type="entry name" value="His_kinase_dom"/>
</dbReference>
<dbReference type="SMART" id="SM00387">
    <property type="entry name" value="HATPase_c"/>
    <property type="match status" value="1"/>
</dbReference>
<keyword evidence="9" id="KW-1185">Reference proteome</keyword>
<dbReference type="SUPFAM" id="SSF47384">
    <property type="entry name" value="Homodimeric domain of signal transducing histidine kinase"/>
    <property type="match status" value="1"/>
</dbReference>
<comment type="catalytic activity">
    <reaction evidence="1">
        <text>ATP + protein L-histidine = ADP + protein N-phospho-L-histidine.</text>
        <dbReference type="EC" id="2.7.13.3"/>
    </reaction>
</comment>
<dbReference type="Proteomes" id="UP001597116">
    <property type="component" value="Unassembled WGS sequence"/>
</dbReference>
<dbReference type="InterPro" id="IPR003594">
    <property type="entry name" value="HATPase_dom"/>
</dbReference>
<evidence type="ECO:0000313" key="9">
    <source>
        <dbReference type="Proteomes" id="UP001597116"/>
    </source>
</evidence>
<dbReference type="Gene3D" id="1.10.287.130">
    <property type="match status" value="1"/>
</dbReference>
<proteinExistence type="predicted"/>
<evidence type="ECO:0000256" key="5">
    <source>
        <dbReference type="ARBA" id="ARBA00022777"/>
    </source>
</evidence>
<feature type="transmembrane region" description="Helical" evidence="6">
    <location>
        <begin position="24"/>
        <end position="45"/>
    </location>
</feature>
<dbReference type="EMBL" id="JBHTLP010000011">
    <property type="protein sequence ID" value="MFD1143304.1"/>
    <property type="molecule type" value="Genomic_DNA"/>
</dbReference>
<dbReference type="PANTHER" id="PTHR43047:SF72">
    <property type="entry name" value="OSMOSENSING HISTIDINE PROTEIN KINASE SLN1"/>
    <property type="match status" value="1"/>
</dbReference>
<dbReference type="InterPro" id="IPR036097">
    <property type="entry name" value="HisK_dim/P_sf"/>
</dbReference>
<sequence length="427" mass="48351">MKTVQSTFRKLIGSPDEFALEERIFHSVCLLTILVMAFNVVSSFVMGLPETGWICLALFLTGFYIYYLTRIRSKFVLALTLAGCVLMVLFSVNYFYSAGMVGSSLLSFSITLFLLLITAPARHSLFWVAFNMLVVLGLLTVEYLHPELIVEKHQDRLTHTLDLALTYLVTVVFLYFGTLFFTRAYKRERKRVEERSVVLERLNEEKNKLFSIVSHDLQSPLASVQHYLEVLKEIELEADDRKMIETQLMDGVNYTQEMLYNLLSWSTTQMSGTKVSLTMVNVSSCLQPIMAIFKPLLDNKAIRQDFRVDLTLHVLADHAMLQLIVRNLVGNAIKFTPTGGSITVETTRLEKTCLITVKDTGLGIPDEEKSRIFSLKAQPTYGTNKEKGVGLGLFLCKEYAEAQNGKLWYESTEGVGTTFYLELPLGV</sequence>
<dbReference type="PROSITE" id="PS50109">
    <property type="entry name" value="HIS_KIN"/>
    <property type="match status" value="1"/>
</dbReference>
<accession>A0ABW3Q9D1</accession>
<evidence type="ECO:0000313" key="8">
    <source>
        <dbReference type="EMBL" id="MFD1143304.1"/>
    </source>
</evidence>
<comment type="caution">
    <text evidence="8">The sequence shown here is derived from an EMBL/GenBank/DDBJ whole genome shotgun (WGS) entry which is preliminary data.</text>
</comment>
<dbReference type="RefSeq" id="WP_265991211.1">
    <property type="nucleotide sequence ID" value="NZ_CP110973.1"/>
</dbReference>
<dbReference type="InterPro" id="IPR004358">
    <property type="entry name" value="Sig_transdc_His_kin-like_C"/>
</dbReference>
<keyword evidence="6" id="KW-0472">Membrane</keyword>
<protein>
    <recommendedName>
        <fullName evidence="2">histidine kinase</fullName>
        <ecNumber evidence="2">2.7.13.3</ecNumber>
    </recommendedName>
</protein>